<dbReference type="AlphaFoldDB" id="A0A8J9YUV2"/>
<evidence type="ECO:0000313" key="3">
    <source>
        <dbReference type="Proteomes" id="UP000838412"/>
    </source>
</evidence>
<evidence type="ECO:0000313" key="2">
    <source>
        <dbReference type="EMBL" id="CAH1242136.1"/>
    </source>
</evidence>
<organism evidence="2 3">
    <name type="scientific">Branchiostoma lanceolatum</name>
    <name type="common">Common lancelet</name>
    <name type="synonym">Amphioxus lanceolatum</name>
    <dbReference type="NCBI Taxonomy" id="7740"/>
    <lineage>
        <taxon>Eukaryota</taxon>
        <taxon>Metazoa</taxon>
        <taxon>Chordata</taxon>
        <taxon>Cephalochordata</taxon>
        <taxon>Leptocardii</taxon>
        <taxon>Amphioxiformes</taxon>
        <taxon>Branchiostomatidae</taxon>
        <taxon>Branchiostoma</taxon>
    </lineage>
</organism>
<dbReference type="SUPFAM" id="SSF56801">
    <property type="entry name" value="Acetyl-CoA synthetase-like"/>
    <property type="match status" value="1"/>
</dbReference>
<name>A0A8J9YUV2_BRALA</name>
<protein>
    <submittedName>
        <fullName evidence="2">Hypp6466 protein</fullName>
    </submittedName>
</protein>
<gene>
    <name evidence="2" type="primary">Hypp6466</name>
    <name evidence="2" type="ORF">BLAG_LOCUS5470</name>
</gene>
<dbReference type="Pfam" id="PF00501">
    <property type="entry name" value="AMP-binding"/>
    <property type="match status" value="1"/>
</dbReference>
<keyword evidence="3" id="KW-1185">Reference proteome</keyword>
<dbReference type="Proteomes" id="UP000838412">
    <property type="component" value="Chromosome 12"/>
</dbReference>
<proteinExistence type="predicted"/>
<dbReference type="PANTHER" id="PTHR24096:SF422">
    <property type="entry name" value="BCDNA.GH02901"/>
    <property type="match status" value="1"/>
</dbReference>
<reference evidence="2" key="1">
    <citation type="submission" date="2022-01" db="EMBL/GenBank/DDBJ databases">
        <authorList>
            <person name="Braso-Vives M."/>
        </authorList>
    </citation>
    <scope>NUCLEOTIDE SEQUENCE</scope>
</reference>
<dbReference type="InterPro" id="IPR000873">
    <property type="entry name" value="AMP-dep_synth/lig_dom"/>
</dbReference>
<accession>A0A8J9YUV2</accession>
<dbReference type="PANTHER" id="PTHR24096">
    <property type="entry name" value="LONG-CHAIN-FATTY-ACID--COA LIGASE"/>
    <property type="match status" value="1"/>
</dbReference>
<dbReference type="InterPro" id="IPR042099">
    <property type="entry name" value="ANL_N_sf"/>
</dbReference>
<evidence type="ECO:0000259" key="1">
    <source>
        <dbReference type="Pfam" id="PF00501"/>
    </source>
</evidence>
<dbReference type="GO" id="GO:0016405">
    <property type="term" value="F:CoA-ligase activity"/>
    <property type="evidence" value="ECO:0007669"/>
    <property type="project" value="TreeGrafter"/>
</dbReference>
<dbReference type="OrthoDB" id="10253869at2759"/>
<dbReference type="EMBL" id="OV696697">
    <property type="protein sequence ID" value="CAH1242136.1"/>
    <property type="molecule type" value="Genomic_DNA"/>
</dbReference>
<dbReference type="Gene3D" id="3.40.50.12780">
    <property type="entry name" value="N-terminal domain of ligase-like"/>
    <property type="match status" value="1"/>
</dbReference>
<sequence>MDVCSATPSPSTRLVPSFVSFSSTENSILKSRFPDINIPGNETLTQYVTQHFDDYGNDVTIINGVTGESYTYLQLQDSIRRVGSALTRMGFKQHDVLAFFSPNVPEYAIAFFGVASVGEYLGKVDQTDFFKVRVTGPMTNDNVKTSCEKVGMRFPCFSSGYGGCSTQWASECVSFDASDVSCRTLDVLSSYLCGTSEAHNCQPLDDIFVHHPHRQDDDSAWGVDHDPTHLIGGGCNC</sequence>
<feature type="domain" description="AMP-dependent synthetase/ligase" evidence="1">
    <location>
        <begin position="54"/>
        <end position="118"/>
    </location>
</feature>